<gene>
    <name evidence="1" type="ORF">CTQ69_26105</name>
</gene>
<protein>
    <submittedName>
        <fullName evidence="1">Uncharacterized protein</fullName>
    </submittedName>
</protein>
<evidence type="ECO:0000313" key="1">
    <source>
        <dbReference type="EMBL" id="ECC3917362.1"/>
    </source>
</evidence>
<comment type="caution">
    <text evidence="1">The sequence shown here is derived from an EMBL/GenBank/DDBJ whole genome shotgun (WGS) entry which is preliminary data.</text>
</comment>
<reference evidence="1" key="1">
    <citation type="submission" date="2018-08" db="EMBL/GenBank/DDBJ databases">
        <authorList>
            <person name="Ashton P.M."/>
            <person name="Dallman T."/>
            <person name="Nair S."/>
            <person name="De Pinna E."/>
            <person name="Peters T."/>
            <person name="Grant K."/>
        </authorList>
    </citation>
    <scope>NUCLEOTIDE SEQUENCE [LARGE SCALE GENOMIC DNA]</scope>
    <source>
        <strain evidence="1">294779</strain>
    </source>
</reference>
<accession>A0A5Y1YF86</accession>
<proteinExistence type="predicted"/>
<dbReference type="Proteomes" id="UP000839735">
    <property type="component" value="Unassembled WGS sequence"/>
</dbReference>
<dbReference type="AlphaFoldDB" id="A0A5Y1YF86"/>
<name>A0A5Y1YF86_SALDZ</name>
<organism evidence="1">
    <name type="scientific">Salmonella diarizonae</name>
    <dbReference type="NCBI Taxonomy" id="59204"/>
    <lineage>
        <taxon>Bacteria</taxon>
        <taxon>Pseudomonadati</taxon>
        <taxon>Pseudomonadota</taxon>
        <taxon>Gammaproteobacteria</taxon>
        <taxon>Enterobacterales</taxon>
        <taxon>Enterobacteriaceae</taxon>
        <taxon>Salmonella</taxon>
    </lineage>
</organism>
<sequence>MPALVFRPGPPDKPDKVLRNNTLENNNTRLFSDHLMSSNLKIWIITERNRSVAAVLLPATQSVSLSDTSSLKPALFSSPSRDSLPVRVWSVPFI</sequence>
<dbReference type="EMBL" id="AAIBIC010000059">
    <property type="protein sequence ID" value="ECC3917362.1"/>
    <property type="molecule type" value="Genomic_DNA"/>
</dbReference>